<keyword evidence="1" id="KW-0472">Membrane</keyword>
<proteinExistence type="predicted"/>
<evidence type="ECO:0000256" key="1">
    <source>
        <dbReference type="SAM" id="Phobius"/>
    </source>
</evidence>
<evidence type="ECO:0000313" key="3">
    <source>
        <dbReference type="Proteomes" id="UP000636949"/>
    </source>
</evidence>
<dbReference type="RefSeq" id="WP_157968315.1">
    <property type="nucleotide sequence ID" value="NZ_BMJS01000031.1"/>
</dbReference>
<dbReference type="Proteomes" id="UP000636949">
    <property type="component" value="Unassembled WGS sequence"/>
</dbReference>
<feature type="transmembrane region" description="Helical" evidence="1">
    <location>
        <begin position="29"/>
        <end position="51"/>
    </location>
</feature>
<sequence>MSEMRMNTLKNTTHSMDGFNFLEVSMGSVGSWAVVFAPLVVIIGLSLANYIKNKP</sequence>
<organism evidence="2 3">
    <name type="scientific">Cysteiniphilum litorale</name>
    <dbReference type="NCBI Taxonomy" id="2056700"/>
    <lineage>
        <taxon>Bacteria</taxon>
        <taxon>Pseudomonadati</taxon>
        <taxon>Pseudomonadota</taxon>
        <taxon>Gammaproteobacteria</taxon>
        <taxon>Thiotrichales</taxon>
        <taxon>Fastidiosibacteraceae</taxon>
        <taxon>Cysteiniphilum</taxon>
    </lineage>
</organism>
<protein>
    <submittedName>
        <fullName evidence="2">Uncharacterized protein</fullName>
    </submittedName>
</protein>
<comment type="caution">
    <text evidence="2">The sequence shown here is derived from an EMBL/GenBank/DDBJ whole genome shotgun (WGS) entry which is preliminary data.</text>
</comment>
<accession>A0A8J3E949</accession>
<keyword evidence="1" id="KW-0812">Transmembrane</keyword>
<dbReference type="AlphaFoldDB" id="A0A8J3E949"/>
<dbReference type="EMBL" id="BMJS01000031">
    <property type="protein sequence ID" value="GGG04454.1"/>
    <property type="molecule type" value="Genomic_DNA"/>
</dbReference>
<keyword evidence="3" id="KW-1185">Reference proteome</keyword>
<keyword evidence="1" id="KW-1133">Transmembrane helix</keyword>
<evidence type="ECO:0000313" key="2">
    <source>
        <dbReference type="EMBL" id="GGG04454.1"/>
    </source>
</evidence>
<gene>
    <name evidence="2" type="ORF">GCM10010995_22450</name>
</gene>
<reference evidence="2" key="1">
    <citation type="journal article" date="2014" name="Int. J. Syst. Evol. Microbiol.">
        <title>Complete genome sequence of Corynebacterium casei LMG S-19264T (=DSM 44701T), isolated from a smear-ripened cheese.</title>
        <authorList>
            <consortium name="US DOE Joint Genome Institute (JGI-PGF)"/>
            <person name="Walter F."/>
            <person name="Albersmeier A."/>
            <person name="Kalinowski J."/>
            <person name="Ruckert C."/>
        </authorList>
    </citation>
    <scope>NUCLEOTIDE SEQUENCE</scope>
    <source>
        <strain evidence="2">CGMCC 1.15758</strain>
    </source>
</reference>
<name>A0A8J3E949_9GAMM</name>
<reference evidence="2" key="2">
    <citation type="submission" date="2020-09" db="EMBL/GenBank/DDBJ databases">
        <authorList>
            <person name="Sun Q."/>
            <person name="Zhou Y."/>
        </authorList>
    </citation>
    <scope>NUCLEOTIDE SEQUENCE</scope>
    <source>
        <strain evidence="2">CGMCC 1.15758</strain>
    </source>
</reference>